<proteinExistence type="predicted"/>
<keyword evidence="1" id="KW-1133">Transmembrane helix</keyword>
<dbReference type="Proteomes" id="UP000296469">
    <property type="component" value="Chromosome"/>
</dbReference>
<feature type="transmembrane region" description="Helical" evidence="1">
    <location>
        <begin position="21"/>
        <end position="40"/>
    </location>
</feature>
<dbReference type="KEGG" id="celz:E5225_08785"/>
<reference evidence="2 3" key="1">
    <citation type="submission" date="2019-04" db="EMBL/GenBank/DDBJ databases">
        <title>Isolation and identification of Cellulomonas shaoxiangyii sp. Nov. isolated from feces of the Tibetan antelopes (Pantholops hodgsonii) in the Qinghai-Tibet plateau of China.</title>
        <authorList>
            <person name="Tian Z."/>
        </authorList>
    </citation>
    <scope>NUCLEOTIDE SEQUENCE [LARGE SCALE GENOMIC DNA]</scope>
    <source>
        <strain evidence="2 3">Z28</strain>
    </source>
</reference>
<accession>A0A4V1CMP3</accession>
<keyword evidence="1" id="KW-0812">Transmembrane</keyword>
<gene>
    <name evidence="2" type="ORF">E5225_08785</name>
</gene>
<sequence>MARTGPHRRLAGDDGMSLLEVVIAAVILGILSTAVLGVIMQTQNANVDSRSRTAAASLAAREIDFVREEFARTTTAPIELAAAGVVSNPHPLPGQVAGQPLVVDSQRYTVTRSAAWNVTGPGRSACEGGSLVDHPTLGVTVSVSWVGMGSTKPVVSHIQLAPPKGTGVATTASFVAVRVVDSKGRVSPGRAVRVTGGAETRSGLTDDVGCAVVAVNPSTTGSNYTVRLTDTGYVDVNGSANPEKTTGSLLPGRLSSTVPFAYDRAATLTVRVVSPDGSLFPDGDLLNRAITVVATESTGASASRSIPVSSAVTTLSGLWPTLYGAYFGSAPPSDGYPTVTLAPGASGELDVVLELARAVVTGLPPGASTLRAVPSGIACTDPSARDVDPDGVEVMPGPWAFYASGPGFDCAAGPAQSLIAGDNGAVPFAPTTLRADAVPPVGVLWAVSASRATGLATCPTPAQAATAVNVDAARAGDLLMPSGDWFVYRTDGAAAGACLGVPAGNYPKALTYGEANVIAWSEALPKVTLRVTNAANLGTSSGYQIILTRTPVVGNCTTTTPAGAVPLPTVNSSTAQGPVDQGRWYVYRHQFRGGGTGNRCAAAAGNPYVLGAGPSYTLRFNAAGVTP</sequence>
<dbReference type="InterPro" id="IPR012902">
    <property type="entry name" value="N_methyl_site"/>
</dbReference>
<dbReference type="RefSeq" id="WP_135973731.1">
    <property type="nucleotide sequence ID" value="NZ_CP039291.1"/>
</dbReference>
<protein>
    <submittedName>
        <fullName evidence="2">Type II secretion system protein</fullName>
    </submittedName>
</protein>
<name>A0A4V1CMP3_9CELL</name>
<dbReference type="NCBIfam" id="TIGR02532">
    <property type="entry name" value="IV_pilin_GFxxxE"/>
    <property type="match status" value="1"/>
</dbReference>
<organism evidence="2 3">
    <name type="scientific">Cellulomonas shaoxiangyii</name>
    <dbReference type="NCBI Taxonomy" id="2566013"/>
    <lineage>
        <taxon>Bacteria</taxon>
        <taxon>Bacillati</taxon>
        <taxon>Actinomycetota</taxon>
        <taxon>Actinomycetes</taxon>
        <taxon>Micrococcales</taxon>
        <taxon>Cellulomonadaceae</taxon>
        <taxon>Cellulomonas</taxon>
    </lineage>
</organism>
<dbReference type="AlphaFoldDB" id="A0A4V1CMP3"/>
<dbReference type="OrthoDB" id="5244741at2"/>
<keyword evidence="3" id="KW-1185">Reference proteome</keyword>
<keyword evidence="1" id="KW-0472">Membrane</keyword>
<dbReference type="EMBL" id="CP039291">
    <property type="protein sequence ID" value="QCB93645.1"/>
    <property type="molecule type" value="Genomic_DNA"/>
</dbReference>
<evidence type="ECO:0000313" key="3">
    <source>
        <dbReference type="Proteomes" id="UP000296469"/>
    </source>
</evidence>
<evidence type="ECO:0000256" key="1">
    <source>
        <dbReference type="SAM" id="Phobius"/>
    </source>
</evidence>
<evidence type="ECO:0000313" key="2">
    <source>
        <dbReference type="EMBL" id="QCB93645.1"/>
    </source>
</evidence>